<evidence type="ECO:0000256" key="1">
    <source>
        <dbReference type="ARBA" id="ARBA00023015"/>
    </source>
</evidence>
<evidence type="ECO:0000256" key="2">
    <source>
        <dbReference type="ARBA" id="ARBA00023125"/>
    </source>
</evidence>
<dbReference type="SUPFAM" id="SSF48008">
    <property type="entry name" value="GntR ligand-binding domain-like"/>
    <property type="match status" value="1"/>
</dbReference>
<organism evidence="6 7">
    <name type="scientific">Paenarthrobacter histidinolovorans</name>
    <dbReference type="NCBI Taxonomy" id="43664"/>
    <lineage>
        <taxon>Bacteria</taxon>
        <taxon>Bacillati</taxon>
        <taxon>Actinomycetota</taxon>
        <taxon>Actinomycetes</taxon>
        <taxon>Micrococcales</taxon>
        <taxon>Micrococcaceae</taxon>
        <taxon>Paenarthrobacter</taxon>
    </lineage>
</organism>
<dbReference type="RefSeq" id="WP_189016971.1">
    <property type="nucleotide sequence ID" value="NZ_BMPM01000003.1"/>
</dbReference>
<dbReference type="Gene3D" id="1.20.120.530">
    <property type="entry name" value="GntR ligand-binding domain-like"/>
    <property type="match status" value="1"/>
</dbReference>
<protein>
    <submittedName>
        <fullName evidence="6">DNA-binding GntR family transcriptional regulator</fullName>
    </submittedName>
</protein>
<dbReference type="SMART" id="SM00895">
    <property type="entry name" value="FCD"/>
    <property type="match status" value="1"/>
</dbReference>
<evidence type="ECO:0000256" key="3">
    <source>
        <dbReference type="ARBA" id="ARBA00023163"/>
    </source>
</evidence>
<accession>A0ABW8N6V1</accession>
<dbReference type="Pfam" id="PF08461">
    <property type="entry name" value="WHD_RNase_R"/>
    <property type="match status" value="1"/>
</dbReference>
<feature type="region of interest" description="Disordered" evidence="4">
    <location>
        <begin position="120"/>
        <end position="156"/>
    </location>
</feature>
<proteinExistence type="predicted"/>
<feature type="domain" description="GntR C-terminal" evidence="5">
    <location>
        <begin position="106"/>
        <end position="233"/>
    </location>
</feature>
<keyword evidence="2 6" id="KW-0238">DNA-binding</keyword>
<dbReference type="EMBL" id="JBIYEW010000003">
    <property type="protein sequence ID" value="MFK4639313.1"/>
    <property type="molecule type" value="Genomic_DNA"/>
</dbReference>
<evidence type="ECO:0000256" key="4">
    <source>
        <dbReference type="SAM" id="MobiDB-lite"/>
    </source>
</evidence>
<evidence type="ECO:0000259" key="5">
    <source>
        <dbReference type="SMART" id="SM00895"/>
    </source>
</evidence>
<reference evidence="6 7" key="1">
    <citation type="submission" date="2024-10" db="EMBL/GenBank/DDBJ databases">
        <title>Novel secondary metabolite-producing bacteria for plant disease control.</title>
        <authorList>
            <person name="Chevrette M."/>
        </authorList>
    </citation>
    <scope>NUCLEOTIDE SEQUENCE [LARGE SCALE GENOMIC DNA]</scope>
    <source>
        <strain evidence="6 7">J30 TE3557</strain>
    </source>
</reference>
<dbReference type="InterPro" id="IPR013668">
    <property type="entry name" value="RNase_R_HTH_12"/>
</dbReference>
<comment type="caution">
    <text evidence="6">The sequence shown here is derived from an EMBL/GenBank/DDBJ whole genome shotgun (WGS) entry which is preliminary data.</text>
</comment>
<name>A0ABW8N6V1_9MICC</name>
<dbReference type="PANTHER" id="PTHR43537">
    <property type="entry name" value="TRANSCRIPTIONAL REGULATOR, GNTR FAMILY"/>
    <property type="match status" value="1"/>
</dbReference>
<keyword evidence="7" id="KW-1185">Reference proteome</keyword>
<evidence type="ECO:0000313" key="7">
    <source>
        <dbReference type="Proteomes" id="UP001620520"/>
    </source>
</evidence>
<keyword evidence="1" id="KW-0805">Transcription regulation</keyword>
<dbReference type="Proteomes" id="UP001620520">
    <property type="component" value="Unassembled WGS sequence"/>
</dbReference>
<dbReference type="Pfam" id="PF07729">
    <property type="entry name" value="FCD"/>
    <property type="match status" value="1"/>
</dbReference>
<dbReference type="PANTHER" id="PTHR43537:SF5">
    <property type="entry name" value="UXU OPERON TRANSCRIPTIONAL REGULATOR"/>
    <property type="match status" value="1"/>
</dbReference>
<dbReference type="InterPro" id="IPR011711">
    <property type="entry name" value="GntR_C"/>
</dbReference>
<evidence type="ECO:0000313" key="6">
    <source>
        <dbReference type="EMBL" id="MFK4639313.1"/>
    </source>
</evidence>
<keyword evidence="3" id="KW-0804">Transcription</keyword>
<sequence>MTSPNLEMEILALTLIRESERPVGSSRLAEAFNESGIHVAEATAGRFLRSLDKQGLTLIPRPKQGRVVTELGQQRLEELRAALRAQENGANLVRAASTNDLSELLDILVVRRAVESEGARLAAENASDEDLEEISRQATSHRDAVDAGATPNRDSSTLFHRTVAAATHNRILESMAHLLIEPANPNLTSVLEEVSLNSQVVSEQADDHAELAAALVQRDAALAGQLMHQHIGHLIDAVRIYLETAGTDLD</sequence>
<dbReference type="InterPro" id="IPR008920">
    <property type="entry name" value="TF_FadR/GntR_C"/>
</dbReference>
<gene>
    <name evidence="6" type="ORF">ABIA52_002202</name>
</gene>
<dbReference type="GO" id="GO:0003677">
    <property type="term" value="F:DNA binding"/>
    <property type="evidence" value="ECO:0007669"/>
    <property type="project" value="UniProtKB-KW"/>
</dbReference>